<evidence type="ECO:0000313" key="1">
    <source>
        <dbReference type="EMBL" id="MBB3972769.1"/>
    </source>
</evidence>
<protein>
    <submittedName>
        <fullName evidence="1">Uncharacterized protein</fullName>
    </submittedName>
</protein>
<accession>A0A7W6GGH8</accession>
<dbReference type="RefSeq" id="WP_183394653.1">
    <property type="nucleotide sequence ID" value="NZ_JACIDR010000002.1"/>
</dbReference>
<reference evidence="1 2" key="1">
    <citation type="submission" date="2020-08" db="EMBL/GenBank/DDBJ databases">
        <title>Genomic Encyclopedia of Type Strains, Phase IV (KMG-IV): sequencing the most valuable type-strain genomes for metagenomic binning, comparative biology and taxonomic classification.</title>
        <authorList>
            <person name="Goeker M."/>
        </authorList>
    </citation>
    <scope>NUCLEOTIDE SEQUENCE [LARGE SCALE GENOMIC DNA]</scope>
    <source>
        <strain evidence="1 2">DSM 25481</strain>
    </source>
</reference>
<gene>
    <name evidence="1" type="ORF">GGR24_001426</name>
</gene>
<sequence>MAGNVCVLRGESGGLVVAVGGKVLDGLADIDINGADGVAVLTIPLSHVVFGELAPILKAAEERVEGRAAGHAEVIDFAKFRAAQAVAEEPPTEA</sequence>
<dbReference type="EMBL" id="JACIDR010000002">
    <property type="protein sequence ID" value="MBB3972769.1"/>
    <property type="molecule type" value="Genomic_DNA"/>
</dbReference>
<dbReference type="AlphaFoldDB" id="A0A7W6GGH8"/>
<evidence type="ECO:0000313" key="2">
    <source>
        <dbReference type="Proteomes" id="UP000528964"/>
    </source>
</evidence>
<organism evidence="1 2">
    <name type="scientific">Hansschlegelia beijingensis</name>
    <dbReference type="NCBI Taxonomy" id="1133344"/>
    <lineage>
        <taxon>Bacteria</taxon>
        <taxon>Pseudomonadati</taxon>
        <taxon>Pseudomonadota</taxon>
        <taxon>Alphaproteobacteria</taxon>
        <taxon>Hyphomicrobiales</taxon>
        <taxon>Methylopilaceae</taxon>
        <taxon>Hansschlegelia</taxon>
    </lineage>
</organism>
<proteinExistence type="predicted"/>
<keyword evidence="2" id="KW-1185">Reference proteome</keyword>
<name>A0A7W6GGH8_9HYPH</name>
<dbReference type="Proteomes" id="UP000528964">
    <property type="component" value="Unassembled WGS sequence"/>
</dbReference>
<comment type="caution">
    <text evidence="1">The sequence shown here is derived from an EMBL/GenBank/DDBJ whole genome shotgun (WGS) entry which is preliminary data.</text>
</comment>